<gene>
    <name evidence="2" type="ORF">D3P05_15875</name>
</gene>
<reference evidence="3" key="1">
    <citation type="submission" date="2018-09" db="EMBL/GenBank/DDBJ databases">
        <title>Paracoccus onubensis nov. sp. a moderate halophilic bacterium isolated from Gruta de las Maravillas (Aracena, Spain).</title>
        <authorList>
            <person name="Jurado V."/>
            <person name="Gutierrez-Patricio S."/>
            <person name="Gonzalez-Pimentel J.L."/>
            <person name="Miller A.Z."/>
            <person name="Laiz L."/>
            <person name="Saiz-Jimenez C."/>
        </authorList>
    </citation>
    <scope>NUCLEOTIDE SEQUENCE [LARGE SCALE GENOMIC DNA]</scope>
    <source>
        <strain evidence="3">DSM 26381</strain>
    </source>
</reference>
<organism evidence="2 3">
    <name type="scientific">Paracoccus siganidrum</name>
    <dbReference type="NCBI Taxonomy" id="1276757"/>
    <lineage>
        <taxon>Bacteria</taxon>
        <taxon>Pseudomonadati</taxon>
        <taxon>Pseudomonadota</taxon>
        <taxon>Alphaproteobacteria</taxon>
        <taxon>Rhodobacterales</taxon>
        <taxon>Paracoccaceae</taxon>
        <taxon>Paracoccus</taxon>
    </lineage>
</organism>
<dbReference type="InterPro" id="IPR032710">
    <property type="entry name" value="NTF2-like_dom_sf"/>
</dbReference>
<protein>
    <submittedName>
        <fullName evidence="2">Nuclear transport factor 2 family protein</fullName>
    </submittedName>
</protein>
<comment type="caution">
    <text evidence="2">The sequence shown here is derived from an EMBL/GenBank/DDBJ whole genome shotgun (WGS) entry which is preliminary data.</text>
</comment>
<dbReference type="EMBL" id="QZEW01000073">
    <property type="protein sequence ID" value="RJL08603.1"/>
    <property type="molecule type" value="Genomic_DNA"/>
</dbReference>
<name>A0A419A3X9_9RHOB</name>
<dbReference type="Proteomes" id="UP000283587">
    <property type="component" value="Unassembled WGS sequence"/>
</dbReference>
<dbReference type="SUPFAM" id="SSF54427">
    <property type="entry name" value="NTF2-like"/>
    <property type="match status" value="2"/>
</dbReference>
<dbReference type="Pfam" id="PF12680">
    <property type="entry name" value="SnoaL_2"/>
    <property type="match status" value="1"/>
</dbReference>
<proteinExistence type="predicted"/>
<evidence type="ECO:0000313" key="2">
    <source>
        <dbReference type="EMBL" id="RJL08603.1"/>
    </source>
</evidence>
<dbReference type="OrthoDB" id="2769928at2"/>
<evidence type="ECO:0000259" key="1">
    <source>
        <dbReference type="Pfam" id="PF12680"/>
    </source>
</evidence>
<accession>A0A419A3X9</accession>
<dbReference type="AlphaFoldDB" id="A0A419A3X9"/>
<dbReference type="InterPro" id="IPR037401">
    <property type="entry name" value="SnoaL-like"/>
</dbReference>
<feature type="domain" description="SnoaL-like" evidence="1">
    <location>
        <begin position="202"/>
        <end position="302"/>
    </location>
</feature>
<keyword evidence="3" id="KW-1185">Reference proteome</keyword>
<sequence>MKGFDAKWRDVPHFINGVTQKIWEDRHIGSLRHHYAPGLIVRSPASVVMDNTNVIAATMATLAEFPDRELPGEDVIWCEDPAGATEGSDAFLSSHRLISWARHTRPGMYGAPTGKRLAYRIIADCAIRDDAIHDEWLVRDQSAIVRQMGFDVVDWTRDLIAREGGPDHCVRPFTPENDVAGSYTGRGNDNEWGQRHAEILNRIMAADMEVIASNYDRACNLHYPGGETVYGRAEADQFWMGLRAAFPHAEFRIEHVIGRDDPLLPPRSAIRWTLWGKHSGWGRFGTPTGAQVYVMGISHVEFGPYGDDGGPAIRNEFTLIDETAIWKQILLQTGAHD</sequence>
<dbReference type="Gene3D" id="3.10.450.50">
    <property type="match status" value="2"/>
</dbReference>
<evidence type="ECO:0000313" key="3">
    <source>
        <dbReference type="Proteomes" id="UP000283587"/>
    </source>
</evidence>
<dbReference type="RefSeq" id="WP_119899387.1">
    <property type="nucleotide sequence ID" value="NZ_QNRC01000046.1"/>
</dbReference>